<organism evidence="3 4">
    <name type="scientific">Pseudocercospora eumusae</name>
    <dbReference type="NCBI Taxonomy" id="321146"/>
    <lineage>
        <taxon>Eukaryota</taxon>
        <taxon>Fungi</taxon>
        <taxon>Dikarya</taxon>
        <taxon>Ascomycota</taxon>
        <taxon>Pezizomycotina</taxon>
        <taxon>Dothideomycetes</taxon>
        <taxon>Dothideomycetidae</taxon>
        <taxon>Mycosphaerellales</taxon>
        <taxon>Mycosphaerellaceae</taxon>
        <taxon>Pseudocercospora</taxon>
    </lineage>
</organism>
<keyword evidence="1" id="KW-0732">Signal</keyword>
<dbReference type="InterPro" id="IPR000994">
    <property type="entry name" value="Pept_M24"/>
</dbReference>
<evidence type="ECO:0000259" key="2">
    <source>
        <dbReference type="Pfam" id="PF00557"/>
    </source>
</evidence>
<keyword evidence="4" id="KW-1185">Reference proteome</keyword>
<gene>
    <name evidence="3" type="ORF">AC578_8705</name>
</gene>
<dbReference type="Proteomes" id="UP000070133">
    <property type="component" value="Unassembled WGS sequence"/>
</dbReference>
<dbReference type="SUPFAM" id="SSF55920">
    <property type="entry name" value="Creatinase/aminopeptidase"/>
    <property type="match status" value="1"/>
</dbReference>
<accession>A0A139HQC3</accession>
<feature type="domain" description="Peptidase M24" evidence="2">
    <location>
        <begin position="186"/>
        <end position="388"/>
    </location>
</feature>
<dbReference type="AlphaFoldDB" id="A0A139HQC3"/>
<name>A0A139HQC3_9PEZI</name>
<dbReference type="EMBL" id="LFZN01000020">
    <property type="protein sequence ID" value="KXT04582.1"/>
    <property type="molecule type" value="Genomic_DNA"/>
</dbReference>
<comment type="caution">
    <text evidence="3">The sequence shown here is derived from an EMBL/GenBank/DDBJ whole genome shotgun (WGS) entry which is preliminary data.</text>
</comment>
<evidence type="ECO:0000256" key="1">
    <source>
        <dbReference type="SAM" id="SignalP"/>
    </source>
</evidence>
<protein>
    <recommendedName>
        <fullName evidence="2">Peptidase M24 domain-containing protein</fullName>
    </recommendedName>
</protein>
<reference evidence="3 4" key="1">
    <citation type="submission" date="2015-07" db="EMBL/GenBank/DDBJ databases">
        <title>Comparative genomics of the Sigatoka disease complex on banana suggests a link between parallel evolutionary changes in Pseudocercospora fijiensis and Pseudocercospora eumusae and increased virulence on the banana host.</title>
        <authorList>
            <person name="Chang T.-C."/>
            <person name="Salvucci A."/>
            <person name="Crous P.W."/>
            <person name="Stergiopoulos I."/>
        </authorList>
    </citation>
    <scope>NUCLEOTIDE SEQUENCE [LARGE SCALE GENOMIC DNA]</scope>
    <source>
        <strain evidence="3 4">CBS 114824</strain>
    </source>
</reference>
<sequence length="445" mass="50404">MISTPKIVALLLLALFDISSAKLKVHHLPPLKEQAKLQDGWRDERLATIPSILQERGVDAWLISQREYAEDTTFWSMKTATQFSARRRTLSIFFADEKCESKTWIDNTPTLWEDLRSVLEICDPESIAINVDSEIAFAGGLHFGEFQQLAKQIGVPWKERLYAVPLVAVQYIAAQPKSRLSWYQKLMETAWAVIDEGFSERTITPGVTTTEDVEWWFREKLLSMNYSTWFHPSVTVLPGFLGPNMSMETIPTPEKAIEYGDLLHVDFGLTALGLNTDTQHLAYVLPPGHTKKDIPVGLLAGLQKGNRLQDIVKSHMKIGLTGNEVLANSRKTMHEAGIEGRIYCHPIGDWGHSAGAVIGMTNLQDGVPVLGDLPILENMYYSIELFVEHFVEERNETLVFPLEEDVYWDRETRDWEWVFGRQEEFHLVKSGEGGGMGMVVQEVDL</sequence>
<proteinExistence type="predicted"/>
<feature type="chain" id="PRO_5007806896" description="Peptidase M24 domain-containing protein" evidence="1">
    <location>
        <begin position="22"/>
        <end position="445"/>
    </location>
</feature>
<dbReference type="OrthoDB" id="3632757at2759"/>
<evidence type="ECO:0000313" key="3">
    <source>
        <dbReference type="EMBL" id="KXT04582.1"/>
    </source>
</evidence>
<dbReference type="Pfam" id="PF00557">
    <property type="entry name" value="Peptidase_M24"/>
    <property type="match status" value="1"/>
</dbReference>
<dbReference type="Gene3D" id="3.90.230.10">
    <property type="entry name" value="Creatinase/methionine aminopeptidase superfamily"/>
    <property type="match status" value="1"/>
</dbReference>
<evidence type="ECO:0000313" key="4">
    <source>
        <dbReference type="Proteomes" id="UP000070133"/>
    </source>
</evidence>
<feature type="signal peptide" evidence="1">
    <location>
        <begin position="1"/>
        <end position="21"/>
    </location>
</feature>
<dbReference type="STRING" id="321146.A0A139HQC3"/>
<dbReference type="InterPro" id="IPR036005">
    <property type="entry name" value="Creatinase/aminopeptidase-like"/>
</dbReference>